<dbReference type="Proteomes" id="UP000823561">
    <property type="component" value="Chromosome 9"/>
</dbReference>
<accession>A0AAV6GLH7</accession>
<dbReference type="EMBL" id="JADWDJ010000009">
    <property type="protein sequence ID" value="KAG5275959.1"/>
    <property type="molecule type" value="Genomic_DNA"/>
</dbReference>
<proteinExistence type="predicted"/>
<keyword evidence="2" id="KW-1185">Reference proteome</keyword>
<reference evidence="1" key="1">
    <citation type="submission" date="2020-10" db="EMBL/GenBank/DDBJ databases">
        <title>Chromosome-scale genome assembly of the Allis shad, Alosa alosa.</title>
        <authorList>
            <person name="Margot Z."/>
            <person name="Christophe K."/>
            <person name="Cabau C."/>
            <person name="Louis A."/>
            <person name="Berthelot C."/>
            <person name="Parey E."/>
            <person name="Roest Crollius H."/>
            <person name="Montfort J."/>
            <person name="Robinson-Rechavi M."/>
            <person name="Bucao C."/>
            <person name="Bouchez O."/>
            <person name="Gislard M."/>
            <person name="Lluch J."/>
            <person name="Milhes M."/>
            <person name="Lampietro C."/>
            <person name="Lopez Roques C."/>
            <person name="Donnadieu C."/>
            <person name="Braasch I."/>
            <person name="Desvignes T."/>
            <person name="Postlethwait J."/>
            <person name="Bobe J."/>
            <person name="Guiguen Y."/>
        </authorList>
    </citation>
    <scope>NUCLEOTIDE SEQUENCE</scope>
    <source>
        <strain evidence="1">M-15738</strain>
        <tissue evidence="1">Blood</tissue>
    </source>
</reference>
<evidence type="ECO:0000313" key="2">
    <source>
        <dbReference type="Proteomes" id="UP000823561"/>
    </source>
</evidence>
<organism evidence="1 2">
    <name type="scientific">Alosa alosa</name>
    <name type="common">allis shad</name>
    <dbReference type="NCBI Taxonomy" id="278164"/>
    <lineage>
        <taxon>Eukaryota</taxon>
        <taxon>Metazoa</taxon>
        <taxon>Chordata</taxon>
        <taxon>Craniata</taxon>
        <taxon>Vertebrata</taxon>
        <taxon>Euteleostomi</taxon>
        <taxon>Actinopterygii</taxon>
        <taxon>Neopterygii</taxon>
        <taxon>Teleostei</taxon>
        <taxon>Clupei</taxon>
        <taxon>Clupeiformes</taxon>
        <taxon>Clupeoidei</taxon>
        <taxon>Clupeidae</taxon>
        <taxon>Alosa</taxon>
    </lineage>
</organism>
<evidence type="ECO:0000313" key="1">
    <source>
        <dbReference type="EMBL" id="KAG5275959.1"/>
    </source>
</evidence>
<dbReference type="AlphaFoldDB" id="A0AAV6GLH7"/>
<name>A0AAV6GLH7_9TELE</name>
<comment type="caution">
    <text evidence="1">The sequence shown here is derived from an EMBL/GenBank/DDBJ whole genome shotgun (WGS) entry which is preliminary data.</text>
</comment>
<sequence>MTTMSHYQELDELAEDRSSEVGILKAMSTVLIPELEPWWHIHPHLSTTDIVKGMLIRSDQSHTKSFQMQSMQQTLHTEGLSPVDSCFMFS</sequence>
<protein>
    <submittedName>
        <fullName evidence="1">Uncharacterized protein</fullName>
    </submittedName>
</protein>
<gene>
    <name evidence="1" type="ORF">AALO_G00126400</name>
</gene>